<feature type="transmembrane region" description="Helical" evidence="6">
    <location>
        <begin position="182"/>
        <end position="202"/>
    </location>
</feature>
<dbReference type="PANTHER" id="PTHR43840">
    <property type="entry name" value="MITOCHONDRIAL METAL TRANSPORTER 1-RELATED"/>
    <property type="match status" value="1"/>
</dbReference>
<evidence type="ECO:0000313" key="9">
    <source>
        <dbReference type="Proteomes" id="UP000274907"/>
    </source>
</evidence>
<feature type="domain" description="Cation efflux protein transmembrane" evidence="7">
    <location>
        <begin position="41"/>
        <end position="229"/>
    </location>
</feature>
<evidence type="ECO:0000256" key="5">
    <source>
        <dbReference type="ARBA" id="ARBA00023136"/>
    </source>
</evidence>
<evidence type="ECO:0000256" key="1">
    <source>
        <dbReference type="ARBA" id="ARBA00004141"/>
    </source>
</evidence>
<feature type="transmembrane region" description="Helical" evidence="6">
    <location>
        <begin position="25"/>
        <end position="44"/>
    </location>
</feature>
<evidence type="ECO:0000256" key="4">
    <source>
        <dbReference type="ARBA" id="ARBA00022989"/>
    </source>
</evidence>
<dbReference type="RefSeq" id="WP_126120327.1">
    <property type="nucleotide sequence ID" value="NZ_RXHJ01000005.1"/>
</dbReference>
<name>A0A430I0U8_9CORY</name>
<sequence length="336" mass="37016">MSTALPRSRPALPETQQRAVRRGTVLAWWTLGYLAVDTAILFLIKGNSQAMQAAWVQDLMGMVPPLAFLIGMRVARRRATTDHPYGFAQSMDTAHLAAGGALLGFGSFLFFESSLTLVQGTRPDIGLFSFFGHDIWHGWIMIAFMFITLFPPLLLGRLKMAPAKILHNKALYADAQMNKADWMAGLATIVGITGIGLGFWWADALAAIVISLDILQDGYRNLRSSLTSMVDAVPKSLGTSEPHPVPGLVNARLAALPWVREVGNRTREQGQYFHVDAFVVPHHTAETTADDLLMARELCRDLHWKISDVSIIPVRELPPLLRVDTAEPEDTAPPEL</sequence>
<evidence type="ECO:0000256" key="2">
    <source>
        <dbReference type="ARBA" id="ARBA00022448"/>
    </source>
</evidence>
<evidence type="ECO:0000313" key="8">
    <source>
        <dbReference type="EMBL" id="RSZ64458.1"/>
    </source>
</evidence>
<dbReference type="GO" id="GO:0016020">
    <property type="term" value="C:membrane"/>
    <property type="evidence" value="ECO:0007669"/>
    <property type="project" value="UniProtKB-SubCell"/>
</dbReference>
<dbReference type="GO" id="GO:0008324">
    <property type="term" value="F:monoatomic cation transmembrane transporter activity"/>
    <property type="evidence" value="ECO:0007669"/>
    <property type="project" value="InterPro"/>
</dbReference>
<feature type="transmembrane region" description="Helical" evidence="6">
    <location>
        <begin position="96"/>
        <end position="115"/>
    </location>
</feature>
<dbReference type="SUPFAM" id="SSF161111">
    <property type="entry name" value="Cation efflux protein transmembrane domain-like"/>
    <property type="match status" value="1"/>
</dbReference>
<comment type="caution">
    <text evidence="8">The sequence shown here is derived from an EMBL/GenBank/DDBJ whole genome shotgun (WGS) entry which is preliminary data.</text>
</comment>
<keyword evidence="3 6" id="KW-0812">Transmembrane</keyword>
<dbReference type="InterPro" id="IPR058533">
    <property type="entry name" value="Cation_efflux_TM"/>
</dbReference>
<dbReference type="InterPro" id="IPR050291">
    <property type="entry name" value="CDF_Transporter"/>
</dbReference>
<organism evidence="8 9">
    <name type="scientific">Corynebacterium hylobatis</name>
    <dbReference type="NCBI Taxonomy" id="1859290"/>
    <lineage>
        <taxon>Bacteria</taxon>
        <taxon>Bacillati</taxon>
        <taxon>Actinomycetota</taxon>
        <taxon>Actinomycetes</taxon>
        <taxon>Mycobacteriales</taxon>
        <taxon>Corynebacteriaceae</taxon>
        <taxon>Corynebacterium</taxon>
    </lineage>
</organism>
<dbReference type="Gene3D" id="1.20.1510.10">
    <property type="entry name" value="Cation efflux protein transmembrane domain"/>
    <property type="match status" value="1"/>
</dbReference>
<dbReference type="OrthoDB" id="9806522at2"/>
<feature type="transmembrane region" description="Helical" evidence="6">
    <location>
        <begin position="56"/>
        <end position="75"/>
    </location>
</feature>
<keyword evidence="2" id="KW-0813">Transport</keyword>
<dbReference type="InterPro" id="IPR027469">
    <property type="entry name" value="Cation_efflux_TMD_sf"/>
</dbReference>
<accession>A0A430I0U8</accession>
<keyword evidence="4 6" id="KW-1133">Transmembrane helix</keyword>
<dbReference type="EMBL" id="RXHJ01000005">
    <property type="protein sequence ID" value="RSZ64458.1"/>
    <property type="molecule type" value="Genomic_DNA"/>
</dbReference>
<evidence type="ECO:0000256" key="3">
    <source>
        <dbReference type="ARBA" id="ARBA00022692"/>
    </source>
</evidence>
<feature type="transmembrane region" description="Helical" evidence="6">
    <location>
        <begin position="135"/>
        <end position="155"/>
    </location>
</feature>
<reference evidence="8 9" key="1">
    <citation type="submission" date="2018-12" db="EMBL/GenBank/DDBJ databases">
        <title>YIM 101343 draft genome.</title>
        <authorList>
            <person name="Chen X."/>
        </authorList>
    </citation>
    <scope>NUCLEOTIDE SEQUENCE [LARGE SCALE GENOMIC DNA]</scope>
    <source>
        <strain evidence="8 9">YIM 101343</strain>
    </source>
</reference>
<proteinExistence type="predicted"/>
<dbReference type="Pfam" id="PF01545">
    <property type="entry name" value="Cation_efflux"/>
    <property type="match status" value="1"/>
</dbReference>
<dbReference type="AlphaFoldDB" id="A0A430I0U8"/>
<dbReference type="PANTHER" id="PTHR43840:SF15">
    <property type="entry name" value="MITOCHONDRIAL METAL TRANSPORTER 1-RELATED"/>
    <property type="match status" value="1"/>
</dbReference>
<gene>
    <name evidence="8" type="ORF">EAH68_05585</name>
</gene>
<comment type="subcellular location">
    <subcellularLocation>
        <location evidence="1">Membrane</location>
        <topology evidence="1">Multi-pass membrane protein</topology>
    </subcellularLocation>
</comment>
<keyword evidence="9" id="KW-1185">Reference proteome</keyword>
<evidence type="ECO:0000259" key="7">
    <source>
        <dbReference type="Pfam" id="PF01545"/>
    </source>
</evidence>
<dbReference type="Proteomes" id="UP000274907">
    <property type="component" value="Unassembled WGS sequence"/>
</dbReference>
<keyword evidence="5 6" id="KW-0472">Membrane</keyword>
<evidence type="ECO:0000256" key="6">
    <source>
        <dbReference type="SAM" id="Phobius"/>
    </source>
</evidence>
<protein>
    <submittedName>
        <fullName evidence="8">Cation transporter</fullName>
    </submittedName>
</protein>